<feature type="chain" id="PRO_5046050970" description="Toxin co-regulated pilus biosynthesis protein Q C-terminal domain-containing protein" evidence="1">
    <location>
        <begin position="33"/>
        <end position="312"/>
    </location>
</feature>
<feature type="signal peptide" evidence="1">
    <location>
        <begin position="1"/>
        <end position="32"/>
    </location>
</feature>
<name>A0ABX4EU94_9BORD</name>
<reference evidence="2 3" key="1">
    <citation type="submission" date="2017-05" db="EMBL/GenBank/DDBJ databases">
        <title>Complete and WGS of Bordetella genogroups.</title>
        <authorList>
            <person name="Spilker T."/>
            <person name="Lipuma J."/>
        </authorList>
    </citation>
    <scope>NUCLEOTIDE SEQUENCE [LARGE SCALE GENOMIC DNA]</scope>
    <source>
        <strain evidence="2 3">AU9795</strain>
    </source>
</reference>
<evidence type="ECO:0008006" key="4">
    <source>
        <dbReference type="Google" id="ProtNLM"/>
    </source>
</evidence>
<evidence type="ECO:0000313" key="3">
    <source>
        <dbReference type="Proteomes" id="UP000216354"/>
    </source>
</evidence>
<evidence type="ECO:0000256" key="1">
    <source>
        <dbReference type="SAM" id="SignalP"/>
    </source>
</evidence>
<proteinExistence type="predicted"/>
<protein>
    <recommendedName>
        <fullName evidence="4">Toxin co-regulated pilus biosynthesis protein Q C-terminal domain-containing protein</fullName>
    </recommendedName>
</protein>
<dbReference type="PROSITE" id="PS51257">
    <property type="entry name" value="PROKAR_LIPOPROTEIN"/>
    <property type="match status" value="1"/>
</dbReference>
<gene>
    <name evidence="2" type="ORF">CAL27_20610</name>
</gene>
<accession>A0ABX4EU94</accession>
<dbReference type="EMBL" id="NEVR01000005">
    <property type="protein sequence ID" value="OZI57809.1"/>
    <property type="molecule type" value="Genomic_DNA"/>
</dbReference>
<comment type="caution">
    <text evidence="2">The sequence shown here is derived from an EMBL/GenBank/DDBJ whole genome shotgun (WGS) entry which is preliminary data.</text>
</comment>
<keyword evidence="1" id="KW-0732">Signal</keyword>
<keyword evidence="3" id="KW-1185">Reference proteome</keyword>
<sequence>MSAGHARARAWRAGVWLAVGALSAFACLPAAAADAIAQAAASAGGALPAPAALPTLPAGAQVMPLAQSIRLAGNAARIAVFRAPQAAADLLDFLAQRNPRFHQLLVEPDRLTLIAEAAPCGQSVSVTPLAGGGSAGVLASVCAPAAGAAAAPAAPRADALAQPARDPETLALRDAPGARLMLDLSFAEAAGRVSQQVWAVAMSPTALARWLHAHLDAQHWQRDGVANTLAASAVGALVQRHRGGDTLAYVVAALPEGSGVWFRRREASARAAPRVDGSGAAAVAPAMASQVVTTRARATGAAAEVSAEELSR</sequence>
<dbReference type="Proteomes" id="UP000216354">
    <property type="component" value="Unassembled WGS sequence"/>
</dbReference>
<organism evidence="2 3">
    <name type="scientific">Bordetella genomosp. 1</name>
    <dbReference type="NCBI Taxonomy" id="1395607"/>
    <lineage>
        <taxon>Bacteria</taxon>
        <taxon>Pseudomonadati</taxon>
        <taxon>Pseudomonadota</taxon>
        <taxon>Betaproteobacteria</taxon>
        <taxon>Burkholderiales</taxon>
        <taxon>Alcaligenaceae</taxon>
        <taxon>Bordetella</taxon>
    </lineage>
</organism>
<dbReference type="RefSeq" id="WP_094832668.1">
    <property type="nucleotide sequence ID" value="NZ_NEVR01000005.1"/>
</dbReference>
<evidence type="ECO:0000313" key="2">
    <source>
        <dbReference type="EMBL" id="OZI57809.1"/>
    </source>
</evidence>